<dbReference type="Gene3D" id="3.40.1730.10">
    <property type="entry name" value="pa0076 domain"/>
    <property type="match status" value="1"/>
</dbReference>
<sequence>MQMIKSTPLYYGKCPARGDFLKTKGQYSLIQVLDQWITEALEIAMREPNFDEAYQTLAPLDFFIANPRERMFLVANMVTSEDSSGRQFPMVLSHLLEVDQPFQNLLYAPYKYKPVLIDLFQKNRVFRTINDPEILLTKLGNIDHEIQVLPEIKTQDFFEHHTMHSFAQMMKVTPYELAQSMMGLGLLLQPVLKHGTSKLSKVLILPINNPSYSYEIAAFWVNLIGRFLEKSNTEILMGILHQDSPVLLFGFQGADITALSNIFNQNMQNDHWVSLLQPQWVDAYLEQNAGLAALEQSLCERQLSLTQGMKIFRQTFIDEK</sequence>
<organism evidence="1 3">
    <name type="scientific">Acinetobacter wuhouensis</name>
    <dbReference type="NCBI Taxonomy" id="1879050"/>
    <lineage>
        <taxon>Bacteria</taxon>
        <taxon>Pseudomonadati</taxon>
        <taxon>Pseudomonadota</taxon>
        <taxon>Gammaproteobacteria</taxon>
        <taxon>Moraxellales</taxon>
        <taxon>Moraxellaceae</taxon>
        <taxon>Acinetobacter</taxon>
    </lineage>
</organism>
<proteinExistence type="predicted"/>
<dbReference type="EMBL" id="SGSQ01000012">
    <property type="protein sequence ID" value="RZG46465.1"/>
    <property type="molecule type" value="Genomic_DNA"/>
</dbReference>
<dbReference type="InterPro" id="IPR038225">
    <property type="entry name" value="TagF_sf"/>
</dbReference>
<evidence type="ECO:0000313" key="3">
    <source>
        <dbReference type="Proteomes" id="UP000279962"/>
    </source>
</evidence>
<accession>A0A3G2SYG6</accession>
<evidence type="ECO:0000313" key="1">
    <source>
        <dbReference type="EMBL" id="AYO52747.1"/>
    </source>
</evidence>
<dbReference type="Proteomes" id="UP000279962">
    <property type="component" value="Chromosome"/>
</dbReference>
<reference evidence="1 3" key="1">
    <citation type="submission" date="2018-10" db="EMBL/GenBank/DDBJ databases">
        <title>The complete genome of Acinetobacter wuhouensis strain WCHAW010062.</title>
        <authorList>
            <person name="Hu Y."/>
            <person name="Long H."/>
            <person name="Feng Y."/>
            <person name="Zong Z."/>
        </authorList>
    </citation>
    <scope>NUCLEOTIDE SEQUENCE [LARGE SCALE GENOMIC DNA]</scope>
    <source>
        <strain evidence="1 3">WCHAW010062</strain>
    </source>
</reference>
<dbReference type="Pfam" id="PF09867">
    <property type="entry name" value="TagF_N"/>
    <property type="match status" value="1"/>
</dbReference>
<evidence type="ECO:0000313" key="2">
    <source>
        <dbReference type="EMBL" id="RZG46465.1"/>
    </source>
</evidence>
<reference evidence="2 4" key="2">
    <citation type="submission" date="2019-02" db="EMBL/GenBank/DDBJ databases">
        <title>The Batch Genome Submission of Acinetobacter spp. strains.</title>
        <authorList>
            <person name="Qin J."/>
            <person name="Hu Y."/>
            <person name="Ye H."/>
            <person name="Wei L."/>
            <person name="Feng Y."/>
            <person name="Zong Z."/>
        </authorList>
    </citation>
    <scope>NUCLEOTIDE SEQUENCE [LARGE SCALE GENOMIC DNA]</scope>
    <source>
        <strain evidence="2 4">WCHAW060049</strain>
    </source>
</reference>
<dbReference type="AlphaFoldDB" id="A0A3G2SYG6"/>
<dbReference type="EMBL" id="CP033133">
    <property type="protein sequence ID" value="AYO52747.1"/>
    <property type="molecule type" value="Genomic_DNA"/>
</dbReference>
<gene>
    <name evidence="1" type="primary">tagF</name>
    <name evidence="1" type="ORF">CDG68_03180</name>
    <name evidence="2" type="ORF">EXU28_09240</name>
</gene>
<name>A0A3G2SYG6_9GAMM</name>
<dbReference type="InterPro" id="IPR017748">
    <property type="entry name" value="TagF"/>
</dbReference>
<dbReference type="RefSeq" id="WP_087553872.1">
    <property type="nucleotide sequence ID" value="NZ_CP033133.1"/>
</dbReference>
<dbReference type="Proteomes" id="UP000293863">
    <property type="component" value="Unassembled WGS sequence"/>
</dbReference>
<evidence type="ECO:0000313" key="4">
    <source>
        <dbReference type="Proteomes" id="UP000293863"/>
    </source>
</evidence>
<keyword evidence="4" id="KW-1185">Reference proteome</keyword>
<protein>
    <submittedName>
        <fullName evidence="1">Type VI secretion system-associated protein TagF</fullName>
    </submittedName>
</protein>
<dbReference type="NCBIfam" id="TIGR03373">
    <property type="entry name" value="VI_minor_4"/>
    <property type="match status" value="1"/>
</dbReference>